<evidence type="ECO:0000256" key="6">
    <source>
        <dbReference type="ARBA" id="ARBA00023002"/>
    </source>
</evidence>
<comment type="cofactor">
    <cofactor evidence="1">
        <name>FAD</name>
        <dbReference type="ChEBI" id="CHEBI:57692"/>
    </cofactor>
</comment>
<evidence type="ECO:0000256" key="1">
    <source>
        <dbReference type="ARBA" id="ARBA00001974"/>
    </source>
</evidence>
<evidence type="ECO:0000313" key="8">
    <source>
        <dbReference type="EMBL" id="VIO66600.1"/>
    </source>
</evidence>
<comment type="caution">
    <text evidence="8">The sequence shown here is derived from an EMBL/GenBank/DDBJ whole genome shotgun (WGS) entry which is preliminary data.</text>
</comment>
<dbReference type="AlphaFoldDB" id="A0A508SX50"/>
<keyword evidence="9" id="KW-1185">Reference proteome</keyword>
<dbReference type="GO" id="GO:0050660">
    <property type="term" value="F:flavin adenine dinucleotide binding"/>
    <property type="evidence" value="ECO:0007669"/>
    <property type="project" value="InterPro"/>
</dbReference>
<evidence type="ECO:0000313" key="9">
    <source>
        <dbReference type="Proteomes" id="UP000328092"/>
    </source>
</evidence>
<dbReference type="InterPro" id="IPR036188">
    <property type="entry name" value="FAD/NAD-bd_sf"/>
</dbReference>
<dbReference type="Pfam" id="PF00743">
    <property type="entry name" value="FMO-like"/>
    <property type="match status" value="1"/>
</dbReference>
<keyword evidence="5" id="KW-0521">NADP</keyword>
<dbReference type="Proteomes" id="UP000328092">
    <property type="component" value="Unassembled WGS sequence"/>
</dbReference>
<protein>
    <submittedName>
        <fullName evidence="8">FAD-containing monooxygenase EthA</fullName>
        <ecNumber evidence="8">1.14.13.-</ecNumber>
    </submittedName>
</protein>
<evidence type="ECO:0000256" key="4">
    <source>
        <dbReference type="ARBA" id="ARBA00022827"/>
    </source>
</evidence>
<proteinExistence type="inferred from homology"/>
<comment type="similarity">
    <text evidence="2">Belongs to the FAD-binding monooxygenase family.</text>
</comment>
<dbReference type="FunFam" id="3.50.50.60:FF:000228">
    <property type="entry name" value="FAD-containing monooxygenase EthA"/>
    <property type="match status" value="1"/>
</dbReference>
<evidence type="ECO:0000256" key="2">
    <source>
        <dbReference type="ARBA" id="ARBA00010139"/>
    </source>
</evidence>
<dbReference type="InterPro" id="IPR020946">
    <property type="entry name" value="Flavin_mOase-like"/>
</dbReference>
<dbReference type="Gene3D" id="3.50.50.60">
    <property type="entry name" value="FAD/NAD(P)-binding domain"/>
    <property type="match status" value="2"/>
</dbReference>
<dbReference type="EMBL" id="CAADFC020000004">
    <property type="protein sequence ID" value="VIO66600.1"/>
    <property type="molecule type" value="Genomic_DNA"/>
</dbReference>
<gene>
    <name evidence="8" type="primary">ethA_1</name>
    <name evidence="8" type="ORF">CI1B_17230</name>
</gene>
<dbReference type="GO" id="GO:0004499">
    <property type="term" value="F:N,N-dimethylaniline monooxygenase activity"/>
    <property type="evidence" value="ECO:0007669"/>
    <property type="project" value="InterPro"/>
</dbReference>
<dbReference type="SUPFAM" id="SSF51905">
    <property type="entry name" value="FAD/NAD(P)-binding domain"/>
    <property type="match status" value="1"/>
</dbReference>
<dbReference type="EC" id="1.14.13.-" evidence="8"/>
<name>A0A508SX50_9BRAD</name>
<sequence length="501" mass="55798">MSSHFDVLIVGAGLSGIGAGYHLQKNCPDRSYAILEGRDCIGGTWDLFRYPGIRSDSDMYTLGYSFRPWTEPKAIADGPSILNYVRDTARMYGIDRKIRFNHRVISADWSSADSRWTVEVERGPEKAIERLTCSFLFMCSGYYKYEQGYTPDFPGIANFAGRVVHPQKWTDDIDYAGKKVVVIGSGATAVTLVPEMAKTAAHVTMLQRSPTYVVARPDKDKVADWLRARLPAKLAYGLTRWKNVLFGMYFYRLCKRDPERVKKLILGGVRHALGPDYDVATHFTPRYNPWDQRLCLVPNGDLFESLRSGTSSVVTDQIETFTPEGIKLKSGKALDADIVVTATGLDLQVLGGLALSVDGAAVDLSKTMNYKGLMYSGVPNLAAAFGYTNASWTLKCDLSCEYVCRTLNYMKANNYAQVTPRRNDPDVTELPWVDFSSGYIQRAAAKFPKQGSRRPWRLYQNYALDIMTLRFGALADDALEFLPARRTAAANAASGEARQVA</sequence>
<dbReference type="PANTHER" id="PTHR43872:SF1">
    <property type="entry name" value="MONOOXYGENASE, PUTATIVE (AFU_ORTHOLOGUE AFUA_8G02570)-RELATED"/>
    <property type="match status" value="1"/>
</dbReference>
<dbReference type="OrthoDB" id="312624at2"/>
<keyword evidence="3" id="KW-0285">Flavoprotein</keyword>
<dbReference type="InterPro" id="IPR051820">
    <property type="entry name" value="FAD-binding_MO"/>
</dbReference>
<dbReference type="GO" id="GO:0050661">
    <property type="term" value="F:NADP binding"/>
    <property type="evidence" value="ECO:0007669"/>
    <property type="project" value="InterPro"/>
</dbReference>
<accession>A0A508SX50</accession>
<dbReference type="Pfam" id="PF13450">
    <property type="entry name" value="NAD_binding_8"/>
    <property type="match status" value="1"/>
</dbReference>
<evidence type="ECO:0000256" key="3">
    <source>
        <dbReference type="ARBA" id="ARBA00022630"/>
    </source>
</evidence>
<dbReference type="PANTHER" id="PTHR43872">
    <property type="entry name" value="MONOOXYGENASE, PUTATIVE (AFU_ORTHOLOGUE AFUA_8G02570)-RELATED"/>
    <property type="match status" value="1"/>
</dbReference>
<dbReference type="RefSeq" id="WP_139858482.1">
    <property type="nucleotide sequence ID" value="NZ_CAADFC020000004.1"/>
</dbReference>
<keyword evidence="4" id="KW-0274">FAD</keyword>
<evidence type="ECO:0000256" key="7">
    <source>
        <dbReference type="ARBA" id="ARBA00023033"/>
    </source>
</evidence>
<evidence type="ECO:0000256" key="5">
    <source>
        <dbReference type="ARBA" id="ARBA00022857"/>
    </source>
</evidence>
<organism evidence="8 9">
    <name type="scientific">Bradyrhizobium ivorense</name>
    <dbReference type="NCBI Taxonomy" id="2511166"/>
    <lineage>
        <taxon>Bacteria</taxon>
        <taxon>Pseudomonadati</taxon>
        <taxon>Pseudomonadota</taxon>
        <taxon>Alphaproteobacteria</taxon>
        <taxon>Hyphomicrobiales</taxon>
        <taxon>Nitrobacteraceae</taxon>
        <taxon>Bradyrhizobium</taxon>
    </lineage>
</organism>
<reference evidence="8" key="1">
    <citation type="submission" date="2019-02" db="EMBL/GenBank/DDBJ databases">
        <authorList>
            <person name="Pothier F.J."/>
        </authorList>
    </citation>
    <scope>NUCLEOTIDE SEQUENCE</scope>
    <source>
        <strain evidence="8">CI-1B</strain>
    </source>
</reference>
<keyword evidence="6 8" id="KW-0560">Oxidoreductase</keyword>
<keyword evidence="7 8" id="KW-0503">Monooxygenase</keyword>